<dbReference type="RefSeq" id="XP_060337734.1">
    <property type="nucleotide sequence ID" value="XM_060471368.1"/>
</dbReference>
<feature type="coiled-coil region" evidence="1">
    <location>
        <begin position="296"/>
        <end position="344"/>
    </location>
</feature>
<proteinExistence type="predicted"/>
<sequence>MARKTTRRSFQPTNAQKLWVSCPRDKRWNLIDDIIGRSIKESRDAGERKGHRSETYMRAAVIKGTETGLMKMHGNMVRLRKAGLNLIQDVIQECQDDSLSPVAQRRAHMHCFKTKLKRVKRPLYAELYSDLQKFKARYERERSLSTEPDDRMVLDSKEPGVESGMNVEPIASSSRLPPSTPTKMIIPAHSYPTPESIPRVGHLASRLFALLPSSFLHRSSMDIDIPESPIHAPRQYCNVAIATSPIVLEEDIDMVPPHLNVASSSLSFISHQSASSSNGDINMEDGAGTSPRCAGCEQVQKQLDAAQLEIEYLKEKVEEITEEMNKIDDERKELITQLEESEEKVSLSCHFSDDLLGVVYRYGPATPR</sequence>
<feature type="region of interest" description="Disordered" evidence="2">
    <location>
        <begin position="145"/>
        <end position="179"/>
    </location>
</feature>
<keyword evidence="1" id="KW-0175">Coiled coil</keyword>
<evidence type="ECO:0000256" key="2">
    <source>
        <dbReference type="SAM" id="MobiDB-lite"/>
    </source>
</evidence>
<dbReference type="Proteomes" id="UP001175211">
    <property type="component" value="Unassembled WGS sequence"/>
</dbReference>
<organism evidence="3 4">
    <name type="scientific">Armillaria tabescens</name>
    <name type="common">Ringless honey mushroom</name>
    <name type="synonym">Agaricus tabescens</name>
    <dbReference type="NCBI Taxonomy" id="1929756"/>
    <lineage>
        <taxon>Eukaryota</taxon>
        <taxon>Fungi</taxon>
        <taxon>Dikarya</taxon>
        <taxon>Basidiomycota</taxon>
        <taxon>Agaricomycotina</taxon>
        <taxon>Agaricomycetes</taxon>
        <taxon>Agaricomycetidae</taxon>
        <taxon>Agaricales</taxon>
        <taxon>Marasmiineae</taxon>
        <taxon>Physalacriaceae</taxon>
        <taxon>Desarmillaria</taxon>
    </lineage>
</organism>
<reference evidence="3" key="1">
    <citation type="submission" date="2023-06" db="EMBL/GenBank/DDBJ databases">
        <authorList>
            <consortium name="Lawrence Berkeley National Laboratory"/>
            <person name="Ahrendt S."/>
            <person name="Sahu N."/>
            <person name="Indic B."/>
            <person name="Wong-Bajracharya J."/>
            <person name="Merenyi Z."/>
            <person name="Ke H.-M."/>
            <person name="Monk M."/>
            <person name="Kocsube S."/>
            <person name="Drula E."/>
            <person name="Lipzen A."/>
            <person name="Balint B."/>
            <person name="Henrissat B."/>
            <person name="Andreopoulos B."/>
            <person name="Martin F.M."/>
            <person name="Harder C.B."/>
            <person name="Rigling D."/>
            <person name="Ford K.L."/>
            <person name="Foster G.D."/>
            <person name="Pangilinan J."/>
            <person name="Papanicolaou A."/>
            <person name="Barry K."/>
            <person name="LaButti K."/>
            <person name="Viragh M."/>
            <person name="Koriabine M."/>
            <person name="Yan M."/>
            <person name="Riley R."/>
            <person name="Champramary S."/>
            <person name="Plett K.L."/>
            <person name="Tsai I.J."/>
            <person name="Slot J."/>
            <person name="Sipos G."/>
            <person name="Plett J."/>
            <person name="Nagy L.G."/>
            <person name="Grigoriev I.V."/>
        </authorList>
    </citation>
    <scope>NUCLEOTIDE SEQUENCE</scope>
    <source>
        <strain evidence="3">CCBAS 213</strain>
    </source>
</reference>
<name>A0AA39TQN5_ARMTA</name>
<dbReference type="GeneID" id="85354916"/>
<protein>
    <submittedName>
        <fullName evidence="3">Uncharacterized protein</fullName>
    </submittedName>
</protein>
<keyword evidence="4" id="KW-1185">Reference proteome</keyword>
<evidence type="ECO:0000313" key="4">
    <source>
        <dbReference type="Proteomes" id="UP001175211"/>
    </source>
</evidence>
<evidence type="ECO:0000256" key="1">
    <source>
        <dbReference type="SAM" id="Coils"/>
    </source>
</evidence>
<evidence type="ECO:0000313" key="3">
    <source>
        <dbReference type="EMBL" id="KAK0467142.1"/>
    </source>
</evidence>
<feature type="compositionally biased region" description="Basic and acidic residues" evidence="2">
    <location>
        <begin position="145"/>
        <end position="160"/>
    </location>
</feature>
<comment type="caution">
    <text evidence="3">The sequence shown here is derived from an EMBL/GenBank/DDBJ whole genome shotgun (WGS) entry which is preliminary data.</text>
</comment>
<dbReference type="AlphaFoldDB" id="A0AA39TQN5"/>
<dbReference type="EMBL" id="JAUEPS010000003">
    <property type="protein sequence ID" value="KAK0467142.1"/>
    <property type="molecule type" value="Genomic_DNA"/>
</dbReference>
<accession>A0AA39TQN5</accession>
<gene>
    <name evidence="3" type="ORF">EV420DRAFT_1507455</name>
</gene>